<keyword evidence="2 4" id="KW-0560">Oxidoreductase</keyword>
<dbReference type="PANTHER" id="PTHR43353">
    <property type="entry name" value="SUCCINATE-SEMIALDEHYDE DEHYDROGENASE, MITOCHONDRIAL"/>
    <property type="match status" value="1"/>
</dbReference>
<dbReference type="Gene3D" id="3.40.605.10">
    <property type="entry name" value="Aldehyde Dehydrogenase, Chain A, domain 1"/>
    <property type="match status" value="1"/>
</dbReference>
<keyword evidence="7" id="KW-1185">Reference proteome</keyword>
<dbReference type="NCBIfam" id="TIGR01780">
    <property type="entry name" value="SSADH"/>
    <property type="match status" value="1"/>
</dbReference>
<protein>
    <submittedName>
        <fullName evidence="6">Succinate-semialdehyde dehydrogenase</fullName>
        <ecNumber evidence="6">1.2.1.16</ecNumber>
    </submittedName>
</protein>
<gene>
    <name evidence="6" type="primary">gabD</name>
    <name evidence="6" type="ORF">VY86_12535</name>
</gene>
<accession>A0A0F7LQG5</accession>
<dbReference type="RefSeq" id="WP_046975184.1">
    <property type="nucleotide sequence ID" value="NZ_CP011104.1"/>
</dbReference>
<evidence type="ECO:0000259" key="5">
    <source>
        <dbReference type="Pfam" id="PF00171"/>
    </source>
</evidence>
<dbReference type="EC" id="1.2.1.16" evidence="6"/>
<dbReference type="InterPro" id="IPR016163">
    <property type="entry name" value="Ald_DH_C"/>
</dbReference>
<dbReference type="GO" id="GO:0009450">
    <property type="term" value="P:gamma-aminobutyric acid catabolic process"/>
    <property type="evidence" value="ECO:0007669"/>
    <property type="project" value="InterPro"/>
</dbReference>
<evidence type="ECO:0000256" key="1">
    <source>
        <dbReference type="ARBA" id="ARBA00009986"/>
    </source>
</evidence>
<dbReference type="InterPro" id="IPR010102">
    <property type="entry name" value="Succ_semiAld_DH"/>
</dbReference>
<dbReference type="InterPro" id="IPR016161">
    <property type="entry name" value="Ald_DH/histidinol_DH"/>
</dbReference>
<dbReference type="PANTHER" id="PTHR43353:SF5">
    <property type="entry name" value="SUCCINATE-SEMIALDEHYDE DEHYDROGENASE, MITOCHONDRIAL"/>
    <property type="match status" value="1"/>
</dbReference>
<proteinExistence type="inferred from homology"/>
<dbReference type="InterPro" id="IPR015590">
    <property type="entry name" value="Aldehyde_DH_dom"/>
</dbReference>
<evidence type="ECO:0000256" key="4">
    <source>
        <dbReference type="RuleBase" id="RU003345"/>
    </source>
</evidence>
<dbReference type="GO" id="GO:0005829">
    <property type="term" value="C:cytosol"/>
    <property type="evidence" value="ECO:0007669"/>
    <property type="project" value="TreeGrafter"/>
</dbReference>
<dbReference type="FunFam" id="3.40.605.10:FF:000005">
    <property type="entry name" value="Succinate-semialdehyde dehydrogenase I"/>
    <property type="match status" value="1"/>
</dbReference>
<dbReference type="KEGG" id="ptt:VY86_12535"/>
<dbReference type="GO" id="GO:0004777">
    <property type="term" value="F:succinate-semialdehyde dehydrogenase (NAD+) activity"/>
    <property type="evidence" value="ECO:0007669"/>
    <property type="project" value="TreeGrafter"/>
</dbReference>
<reference evidence="7" key="2">
    <citation type="submission" date="2015-03" db="EMBL/GenBank/DDBJ databases">
        <title>Genome sequence of Azospirillum thiophilum strain DSM 21654T.</title>
        <authorList>
            <person name="Kwak Y."/>
            <person name="Shin J.-H."/>
        </authorList>
    </citation>
    <scope>NUCLEOTIDE SEQUENCE [LARGE SCALE GENOMIC DNA]</scope>
    <source>
        <strain evidence="7">DSM 15199</strain>
    </source>
</reference>
<sequence>MTNNVNTELLRQQAYINGQWIDADNKVTFKVTNPANGQVIAHVSNMGAAETERAIAASQQALPAWRAMTAKQRSQLLQRWFRLMMENQQALAELLSLEQGKPQAEAMGEIAYGASFIEWFAEEGKRTYGETIPSPQPGRRIITIKQPIGVVAAITPWNFPNAMIARKVGPALAAGCTVVLKPAAETPLSALALAALAEQAGIPAGVLNVVTGKDAKAIGGVMTQSPIVRKLSFTGSTGVGKLLMAQSADTVKKLSLELGGNAPFIVFDDADIDAAVQGALTAKFRNSGQTCVCANRILVQETIYDTFAERLAQAVNTLQVGPASDVKSQQGPLINQAAVDKVQEHLSDAVSHGARILAGGKSHALGGLFFEPTVLVDVTESMLISREETFGPIAPLFKFRDEAEAIHLANDTEFGLAAYFYSRDIGRIYRVAEALESGMVGINEGLISNEVAPFGGIKQSGLGREGSRYGIEDYLEVKYLCFGGIEDTGA</sequence>
<dbReference type="Proteomes" id="UP000034866">
    <property type="component" value="Chromosome"/>
</dbReference>
<organism evidence="6 7">
    <name type="scientific">Photorhabdus thracensis</name>
    <dbReference type="NCBI Taxonomy" id="230089"/>
    <lineage>
        <taxon>Bacteria</taxon>
        <taxon>Pseudomonadati</taxon>
        <taxon>Pseudomonadota</taxon>
        <taxon>Gammaproteobacteria</taxon>
        <taxon>Enterobacterales</taxon>
        <taxon>Morganellaceae</taxon>
        <taxon>Photorhabdus</taxon>
    </lineage>
</organism>
<dbReference type="InterPro" id="IPR050740">
    <property type="entry name" value="Aldehyde_DH_Superfamily"/>
</dbReference>
<dbReference type="InterPro" id="IPR016162">
    <property type="entry name" value="Ald_DH_N"/>
</dbReference>
<evidence type="ECO:0000313" key="7">
    <source>
        <dbReference type="Proteomes" id="UP000034866"/>
    </source>
</evidence>
<evidence type="ECO:0000313" key="6">
    <source>
        <dbReference type="EMBL" id="AKH64027.1"/>
    </source>
</evidence>
<feature type="domain" description="Aldehyde dehydrogenase" evidence="5">
    <location>
        <begin position="20"/>
        <end position="479"/>
    </location>
</feature>
<dbReference type="CDD" id="cd07103">
    <property type="entry name" value="ALDH_F5_SSADH_GabD"/>
    <property type="match status" value="1"/>
</dbReference>
<dbReference type="OrthoDB" id="9812625at2"/>
<dbReference type="EMBL" id="CP011104">
    <property type="protein sequence ID" value="AKH64027.1"/>
    <property type="molecule type" value="Genomic_DNA"/>
</dbReference>
<evidence type="ECO:0000256" key="2">
    <source>
        <dbReference type="ARBA" id="ARBA00023002"/>
    </source>
</evidence>
<dbReference type="InterPro" id="IPR016160">
    <property type="entry name" value="Ald_DH_CS_CYS"/>
</dbReference>
<name>A0A0F7LQG5_9GAMM</name>
<reference evidence="6 7" key="1">
    <citation type="journal article" date="2015" name="J. Biotechnol.">
        <title>Complete genome sequence of Photorhabdus temperata subsp. thracensis 39-8(T), an entomopathogenic bacterium for the improved commercial bioinsecticide.</title>
        <authorList>
            <person name="Kwak Y."/>
            <person name="Shin J.H."/>
        </authorList>
    </citation>
    <scope>NUCLEOTIDE SEQUENCE [LARGE SCALE GENOMIC DNA]</scope>
    <source>
        <strain evidence="6 7">DSM 15199</strain>
    </source>
</reference>
<evidence type="ECO:0000256" key="3">
    <source>
        <dbReference type="PROSITE-ProRule" id="PRU10007"/>
    </source>
</evidence>
<dbReference type="PROSITE" id="PS00687">
    <property type="entry name" value="ALDEHYDE_DEHYDR_GLU"/>
    <property type="match status" value="1"/>
</dbReference>
<feature type="active site" evidence="3">
    <location>
        <position position="257"/>
    </location>
</feature>
<dbReference type="Gene3D" id="3.40.309.10">
    <property type="entry name" value="Aldehyde Dehydrogenase, Chain A, domain 2"/>
    <property type="match status" value="1"/>
</dbReference>
<dbReference type="SUPFAM" id="SSF53720">
    <property type="entry name" value="ALDH-like"/>
    <property type="match status" value="1"/>
</dbReference>
<dbReference type="Pfam" id="PF00171">
    <property type="entry name" value="Aldedh"/>
    <property type="match status" value="1"/>
</dbReference>
<dbReference type="STRING" id="230089.VY86_12535"/>
<comment type="similarity">
    <text evidence="1 4">Belongs to the aldehyde dehydrogenase family.</text>
</comment>
<dbReference type="FunFam" id="3.40.309.10:FF:000004">
    <property type="entry name" value="Succinate-semialdehyde dehydrogenase I"/>
    <property type="match status" value="1"/>
</dbReference>
<dbReference type="AlphaFoldDB" id="A0A0F7LQG5"/>
<dbReference type="PATRIC" id="fig|230089.6.peg.2801"/>
<dbReference type="PROSITE" id="PS00070">
    <property type="entry name" value="ALDEHYDE_DEHYDR_CYS"/>
    <property type="match status" value="1"/>
</dbReference>
<dbReference type="InterPro" id="IPR029510">
    <property type="entry name" value="Ald_DH_CS_GLU"/>
</dbReference>